<proteinExistence type="predicted"/>
<feature type="region of interest" description="Disordered" evidence="1">
    <location>
        <begin position="45"/>
        <end position="66"/>
    </location>
</feature>
<keyword evidence="3" id="KW-1185">Reference proteome</keyword>
<evidence type="ECO:0000256" key="1">
    <source>
        <dbReference type="SAM" id="MobiDB-lite"/>
    </source>
</evidence>
<comment type="caution">
    <text evidence="2">The sequence shown here is derived from an EMBL/GenBank/DDBJ whole genome shotgun (WGS) entry which is preliminary data.</text>
</comment>
<dbReference type="AlphaFoldDB" id="A0AAU9SCU1"/>
<feature type="compositionally biased region" description="Polar residues" evidence="1">
    <location>
        <begin position="45"/>
        <end position="64"/>
    </location>
</feature>
<sequence>MSAFYLWEVDVKLEGIWDSSCNKAFLIPDEESGDDNDKNERTANEELTNMEDATTPSFNASADSANRKEFQVDSDTDLEFYLTDEKGTTRDSRIVMNEPVAAKAVPGRLSVLVCWPSKMVKKYKSRLLSSLPQEEPLGPEDMWSLAIIMGAWEGVIILPLSIASKYAKLPWYAPKYGFGDAGRFTNSGEKLTKLNKNLNISNNEQTYKLNMLNIFKIIHNIFLHRSAPRLQVTSAH</sequence>
<dbReference type="EMBL" id="CAJVSB020000834">
    <property type="protein sequence ID" value="CAH2062723.1"/>
    <property type="molecule type" value="Genomic_DNA"/>
</dbReference>
<dbReference type="Proteomes" id="UP000836841">
    <property type="component" value="Unassembled WGS sequence"/>
</dbReference>
<name>A0AAU9SCU1_THLAR</name>
<organism evidence="2 3">
    <name type="scientific">Thlaspi arvense</name>
    <name type="common">Field penny-cress</name>
    <dbReference type="NCBI Taxonomy" id="13288"/>
    <lineage>
        <taxon>Eukaryota</taxon>
        <taxon>Viridiplantae</taxon>
        <taxon>Streptophyta</taxon>
        <taxon>Embryophyta</taxon>
        <taxon>Tracheophyta</taxon>
        <taxon>Spermatophyta</taxon>
        <taxon>Magnoliopsida</taxon>
        <taxon>eudicotyledons</taxon>
        <taxon>Gunneridae</taxon>
        <taxon>Pentapetalae</taxon>
        <taxon>rosids</taxon>
        <taxon>malvids</taxon>
        <taxon>Brassicales</taxon>
        <taxon>Brassicaceae</taxon>
        <taxon>Thlaspideae</taxon>
        <taxon>Thlaspi</taxon>
    </lineage>
</organism>
<accession>A0AAU9SCU1</accession>
<evidence type="ECO:0000313" key="2">
    <source>
        <dbReference type="EMBL" id="CAH2062723.1"/>
    </source>
</evidence>
<protein>
    <submittedName>
        <fullName evidence="2">Uncharacterized protein</fullName>
    </submittedName>
</protein>
<gene>
    <name evidence="2" type="ORF">TAV2_LOCUS15154</name>
</gene>
<evidence type="ECO:0000313" key="3">
    <source>
        <dbReference type="Proteomes" id="UP000836841"/>
    </source>
</evidence>
<reference evidence="2 3" key="1">
    <citation type="submission" date="2022-03" db="EMBL/GenBank/DDBJ databases">
        <authorList>
            <person name="Nunn A."/>
            <person name="Chopra R."/>
            <person name="Nunn A."/>
            <person name="Contreras Garrido A."/>
        </authorList>
    </citation>
    <scope>NUCLEOTIDE SEQUENCE [LARGE SCALE GENOMIC DNA]</scope>
</reference>